<sequence>MDNIGMTSSCNGHTNHSPEENLFQHIPMRSKIIENMNMALFQQIKARQSLFMKFFNCGNAQKVAELYDPEGYFMPNQTKPVKGRGGIEEYFKKDMLLGVQRVNIITEEVNGCGEWAFERGCYHLLGLKGTESGVYLQVWKNIDGQWLIHNDCFNVIKAVGSK</sequence>
<name>A0AC35UBJ8_9BILA</name>
<evidence type="ECO:0000313" key="1">
    <source>
        <dbReference type="Proteomes" id="UP000095286"/>
    </source>
</evidence>
<protein>
    <submittedName>
        <fullName evidence="2">DUF4440 domain-containing protein</fullName>
    </submittedName>
</protein>
<evidence type="ECO:0000313" key="2">
    <source>
        <dbReference type="WBParaSite" id="RSKR_0000934800.1"/>
    </source>
</evidence>
<dbReference type="WBParaSite" id="RSKR_0000934800.1">
    <property type="protein sequence ID" value="RSKR_0000934800.1"/>
    <property type="gene ID" value="RSKR_0000934800"/>
</dbReference>
<reference evidence="2" key="1">
    <citation type="submission" date="2016-11" db="UniProtKB">
        <authorList>
            <consortium name="WormBaseParasite"/>
        </authorList>
    </citation>
    <scope>IDENTIFICATION</scope>
    <source>
        <strain evidence="2">KR3021</strain>
    </source>
</reference>
<dbReference type="Proteomes" id="UP000095286">
    <property type="component" value="Unplaced"/>
</dbReference>
<proteinExistence type="predicted"/>
<accession>A0AC35UBJ8</accession>
<organism evidence="1 2">
    <name type="scientific">Rhabditophanes sp. KR3021</name>
    <dbReference type="NCBI Taxonomy" id="114890"/>
    <lineage>
        <taxon>Eukaryota</taxon>
        <taxon>Metazoa</taxon>
        <taxon>Ecdysozoa</taxon>
        <taxon>Nematoda</taxon>
        <taxon>Chromadorea</taxon>
        <taxon>Rhabditida</taxon>
        <taxon>Tylenchina</taxon>
        <taxon>Panagrolaimomorpha</taxon>
        <taxon>Strongyloidoidea</taxon>
        <taxon>Alloionematidae</taxon>
        <taxon>Rhabditophanes</taxon>
    </lineage>
</organism>